<dbReference type="SUPFAM" id="SSF52374">
    <property type="entry name" value="Nucleotidylyl transferase"/>
    <property type="match status" value="1"/>
</dbReference>
<dbReference type="PROSITE" id="PS00178">
    <property type="entry name" value="AA_TRNA_LIGASE_I"/>
    <property type="match status" value="1"/>
</dbReference>
<comment type="subunit">
    <text evidence="9">Monomer.</text>
</comment>
<comment type="caution">
    <text evidence="13">The sequence shown here is derived from an EMBL/GenBank/DDBJ whole genome shotgun (WGS) entry which is preliminary data.</text>
</comment>
<dbReference type="Gene3D" id="3.30.1360.70">
    <property type="entry name" value="Arginyl tRNA synthetase N-terminal domain"/>
    <property type="match status" value="1"/>
</dbReference>
<dbReference type="PANTHER" id="PTHR11956">
    <property type="entry name" value="ARGINYL-TRNA SYNTHETASE"/>
    <property type="match status" value="1"/>
</dbReference>
<dbReference type="Pfam" id="PF03485">
    <property type="entry name" value="Arg_tRNA_synt_N"/>
    <property type="match status" value="1"/>
</dbReference>
<dbReference type="SUPFAM" id="SSF55190">
    <property type="entry name" value="Arginyl-tRNA synthetase (ArgRS), N-terminal 'additional' domain"/>
    <property type="match status" value="1"/>
</dbReference>
<evidence type="ECO:0000256" key="6">
    <source>
        <dbReference type="ARBA" id="ARBA00022917"/>
    </source>
</evidence>
<protein>
    <recommendedName>
        <fullName evidence="9">Arginine--tRNA ligase</fullName>
        <ecNumber evidence="9">6.1.1.19</ecNumber>
    </recommendedName>
    <alternativeName>
        <fullName evidence="9">Arginyl-tRNA synthetase</fullName>
        <shortName evidence="9">ArgRS</shortName>
    </alternativeName>
</protein>
<dbReference type="InterPro" id="IPR009080">
    <property type="entry name" value="tRNAsynth_Ia_anticodon-bd"/>
</dbReference>
<sequence length="588" mass="67262">MSFLNKAISEAFKSLFDIDIQPDQINLEQTKKEFEGHQTLVVFPFVKQTRKSPEQTAQAIGEFLKENYQEVADFNVIKGFLNIVYADNFWLDVFEKEISDSAFAQPEAKSEKVMVEYSSPNTNKPLHLGHIRNNLLGYSVAALLKANGYNVIKANLVNDRGIHICKSMLAWEKYGNGETPEASGLKGDHLVGKYYVIFDKEYKKEIDALKAAGKTEEEAKKEAPLIKEAQAMLLKWEQGDEQVINLWKRMNSWVYAGFEETYKKLGVDFDKYYYESDTYLLGKDIVEEGLEKGVFFKKEDNSVWIDLTDEGLDEKLVRRGDGTSVYITQDLGTAQLKYDEFGVDRSIYIVGNEQDYHFKVLFLILKKLGKSWANGLYHLSYGMVDLPSGKMKSREGTVVDADDLIDEMKQTAKEKTEALGKVDHFDEEEKTRLYHMIGMGALKYFLLKVEPKKRLLFDPNESIDFQGNTGPFIQYTHARIRSVLSKASFTEGLQARPETLKETELELIQLLSRYPATLNNAARDYNPGAIANYAYDLAKSYNKFYQAESILKVEDETLKNFRLNLSYHIANTIKKTMGLLGIEVPERM</sequence>
<evidence type="ECO:0000259" key="11">
    <source>
        <dbReference type="SMART" id="SM00836"/>
    </source>
</evidence>
<dbReference type="InterPro" id="IPR008909">
    <property type="entry name" value="DALR_anticod-bd"/>
</dbReference>
<dbReference type="Pfam" id="PF05746">
    <property type="entry name" value="DALR_1"/>
    <property type="match status" value="1"/>
</dbReference>
<evidence type="ECO:0000256" key="5">
    <source>
        <dbReference type="ARBA" id="ARBA00022840"/>
    </source>
</evidence>
<evidence type="ECO:0000256" key="10">
    <source>
        <dbReference type="RuleBase" id="RU363038"/>
    </source>
</evidence>
<dbReference type="InterPro" id="IPR005148">
    <property type="entry name" value="Arg-tRNA-synth_N"/>
</dbReference>
<accession>A0ABW4IHF0</accession>
<gene>
    <name evidence="9 13" type="primary">argS</name>
    <name evidence="13" type="ORF">ACFSAH_16050</name>
</gene>
<evidence type="ECO:0000256" key="3">
    <source>
        <dbReference type="ARBA" id="ARBA00022598"/>
    </source>
</evidence>
<dbReference type="Proteomes" id="UP001597118">
    <property type="component" value="Unassembled WGS sequence"/>
</dbReference>
<dbReference type="SMART" id="SM01016">
    <property type="entry name" value="Arg_tRNA_synt_N"/>
    <property type="match status" value="1"/>
</dbReference>
<evidence type="ECO:0000256" key="9">
    <source>
        <dbReference type="HAMAP-Rule" id="MF_00123"/>
    </source>
</evidence>
<comment type="similarity">
    <text evidence="1 9 10">Belongs to the class-I aminoacyl-tRNA synthetase family.</text>
</comment>
<dbReference type="EMBL" id="JBHUDG010000046">
    <property type="protein sequence ID" value="MFD1631387.1"/>
    <property type="molecule type" value="Genomic_DNA"/>
</dbReference>
<evidence type="ECO:0000313" key="13">
    <source>
        <dbReference type="EMBL" id="MFD1631387.1"/>
    </source>
</evidence>
<name>A0ABW4IHF0_9SPHI</name>
<evidence type="ECO:0000313" key="14">
    <source>
        <dbReference type="Proteomes" id="UP001597118"/>
    </source>
</evidence>
<reference evidence="14" key="1">
    <citation type="journal article" date="2019" name="Int. J. Syst. Evol. Microbiol.">
        <title>The Global Catalogue of Microorganisms (GCM) 10K type strain sequencing project: providing services to taxonomists for standard genome sequencing and annotation.</title>
        <authorList>
            <consortium name="The Broad Institute Genomics Platform"/>
            <consortium name="The Broad Institute Genome Sequencing Center for Infectious Disease"/>
            <person name="Wu L."/>
            <person name="Ma J."/>
        </authorList>
    </citation>
    <scope>NUCLEOTIDE SEQUENCE [LARGE SCALE GENOMIC DNA]</scope>
    <source>
        <strain evidence="14">CCUG 53762</strain>
    </source>
</reference>
<dbReference type="PRINTS" id="PR01038">
    <property type="entry name" value="TRNASYNTHARG"/>
</dbReference>
<feature type="short sequence motif" description="'HIGH' region" evidence="9">
    <location>
        <begin position="120"/>
        <end position="130"/>
    </location>
</feature>
<dbReference type="PANTHER" id="PTHR11956:SF5">
    <property type="entry name" value="ARGININE--TRNA LIGASE, CYTOPLASMIC"/>
    <property type="match status" value="1"/>
</dbReference>
<dbReference type="InterPro" id="IPR001412">
    <property type="entry name" value="aa-tRNA-synth_I_CS"/>
</dbReference>
<evidence type="ECO:0000256" key="1">
    <source>
        <dbReference type="ARBA" id="ARBA00005594"/>
    </source>
</evidence>
<evidence type="ECO:0000256" key="7">
    <source>
        <dbReference type="ARBA" id="ARBA00023146"/>
    </source>
</evidence>
<dbReference type="InterPro" id="IPR035684">
    <property type="entry name" value="ArgRS_core"/>
</dbReference>
<feature type="domain" description="DALR anticodon binding" evidence="11">
    <location>
        <begin position="473"/>
        <end position="588"/>
    </location>
</feature>
<evidence type="ECO:0000256" key="8">
    <source>
        <dbReference type="ARBA" id="ARBA00049339"/>
    </source>
</evidence>
<comment type="catalytic activity">
    <reaction evidence="8 9">
        <text>tRNA(Arg) + L-arginine + ATP = L-arginyl-tRNA(Arg) + AMP + diphosphate</text>
        <dbReference type="Rhea" id="RHEA:20301"/>
        <dbReference type="Rhea" id="RHEA-COMP:9658"/>
        <dbReference type="Rhea" id="RHEA-COMP:9673"/>
        <dbReference type="ChEBI" id="CHEBI:30616"/>
        <dbReference type="ChEBI" id="CHEBI:32682"/>
        <dbReference type="ChEBI" id="CHEBI:33019"/>
        <dbReference type="ChEBI" id="CHEBI:78442"/>
        <dbReference type="ChEBI" id="CHEBI:78513"/>
        <dbReference type="ChEBI" id="CHEBI:456215"/>
        <dbReference type="EC" id="6.1.1.19"/>
    </reaction>
</comment>
<keyword evidence="4 9" id="KW-0547">Nucleotide-binding</keyword>
<keyword evidence="5 9" id="KW-0067">ATP-binding</keyword>
<dbReference type="InterPro" id="IPR001278">
    <property type="entry name" value="Arg-tRNA-ligase"/>
</dbReference>
<keyword evidence="7 9" id="KW-0030">Aminoacyl-tRNA synthetase</keyword>
<dbReference type="RefSeq" id="WP_379663755.1">
    <property type="nucleotide sequence ID" value="NZ_JBHUDG010000046.1"/>
</dbReference>
<evidence type="ECO:0000256" key="4">
    <source>
        <dbReference type="ARBA" id="ARBA00022741"/>
    </source>
</evidence>
<dbReference type="Pfam" id="PF00750">
    <property type="entry name" value="tRNA-synt_1d"/>
    <property type="match status" value="1"/>
</dbReference>
<comment type="subcellular location">
    <subcellularLocation>
        <location evidence="9">Cytoplasm</location>
    </subcellularLocation>
</comment>
<dbReference type="EC" id="6.1.1.19" evidence="9"/>
<dbReference type="SMART" id="SM00836">
    <property type="entry name" value="DALR_1"/>
    <property type="match status" value="1"/>
</dbReference>
<dbReference type="SUPFAM" id="SSF47323">
    <property type="entry name" value="Anticodon-binding domain of a subclass of class I aminoacyl-tRNA synthetases"/>
    <property type="match status" value="1"/>
</dbReference>
<dbReference type="InterPro" id="IPR014729">
    <property type="entry name" value="Rossmann-like_a/b/a_fold"/>
</dbReference>
<evidence type="ECO:0000259" key="12">
    <source>
        <dbReference type="SMART" id="SM01016"/>
    </source>
</evidence>
<dbReference type="HAMAP" id="MF_00123">
    <property type="entry name" value="Arg_tRNA_synth"/>
    <property type="match status" value="1"/>
</dbReference>
<dbReference type="Gene3D" id="3.40.50.620">
    <property type="entry name" value="HUPs"/>
    <property type="match status" value="1"/>
</dbReference>
<keyword evidence="6 9" id="KW-0648">Protein biosynthesis</keyword>
<keyword evidence="2 9" id="KW-0963">Cytoplasm</keyword>
<organism evidence="13 14">
    <name type="scientific">Pseudopedobacter beijingensis</name>
    <dbReference type="NCBI Taxonomy" id="1207056"/>
    <lineage>
        <taxon>Bacteria</taxon>
        <taxon>Pseudomonadati</taxon>
        <taxon>Bacteroidota</taxon>
        <taxon>Sphingobacteriia</taxon>
        <taxon>Sphingobacteriales</taxon>
        <taxon>Sphingobacteriaceae</taxon>
        <taxon>Pseudopedobacter</taxon>
    </lineage>
</organism>
<dbReference type="InterPro" id="IPR036695">
    <property type="entry name" value="Arg-tRNA-synth_N_sf"/>
</dbReference>
<dbReference type="Gene3D" id="1.10.730.10">
    <property type="entry name" value="Isoleucyl-tRNA Synthetase, Domain 1"/>
    <property type="match status" value="1"/>
</dbReference>
<dbReference type="GO" id="GO:0004814">
    <property type="term" value="F:arginine-tRNA ligase activity"/>
    <property type="evidence" value="ECO:0007669"/>
    <property type="project" value="UniProtKB-EC"/>
</dbReference>
<proteinExistence type="inferred from homology"/>
<dbReference type="NCBIfam" id="TIGR00456">
    <property type="entry name" value="argS"/>
    <property type="match status" value="1"/>
</dbReference>
<feature type="domain" description="Arginyl tRNA synthetase N-terminal" evidence="12">
    <location>
        <begin position="2"/>
        <end position="85"/>
    </location>
</feature>
<keyword evidence="14" id="KW-1185">Reference proteome</keyword>
<evidence type="ECO:0000256" key="2">
    <source>
        <dbReference type="ARBA" id="ARBA00022490"/>
    </source>
</evidence>
<keyword evidence="3 9" id="KW-0436">Ligase</keyword>